<keyword evidence="6" id="KW-1185">Reference proteome</keyword>
<evidence type="ECO:0000256" key="3">
    <source>
        <dbReference type="ARBA" id="ARBA00023163"/>
    </source>
</evidence>
<evidence type="ECO:0000313" key="5">
    <source>
        <dbReference type="EMBL" id="OZI56012.1"/>
    </source>
</evidence>
<dbReference type="InterPro" id="IPR008920">
    <property type="entry name" value="TF_FadR/GntR_C"/>
</dbReference>
<accession>A0A261U3P7</accession>
<evidence type="ECO:0000256" key="1">
    <source>
        <dbReference type="ARBA" id="ARBA00023015"/>
    </source>
</evidence>
<dbReference type="SMART" id="SM00345">
    <property type="entry name" value="HTH_GNTR"/>
    <property type="match status" value="1"/>
</dbReference>
<dbReference type="SUPFAM" id="SSF48008">
    <property type="entry name" value="GntR ligand-binding domain-like"/>
    <property type="match status" value="1"/>
</dbReference>
<dbReference type="RefSeq" id="WP_179266660.1">
    <property type="nucleotide sequence ID" value="NZ_NEVQ01000013.1"/>
</dbReference>
<sequence length="227" mass="25882">MTTTTHSKTTRKPNLRERVYSIVRERIQMGQIRLEDRLVDHDIACELHVSRMPVREALMQLTNEGLLEGTARGFVLRRYTLAQMNEIFEIRTLLEPPAAASASLHAQPKGLAEMGASLDKAQHAHETGDVDEFMRDNARFRWAWLTMVPNRQLADAISRYIDHAQVVRLMTMNDSDVRDLILDGMQGLYQAFLSGDAELVRARMLTHARAAAACYYNAYQQRLEHGS</sequence>
<proteinExistence type="predicted"/>
<dbReference type="SMART" id="SM00895">
    <property type="entry name" value="FCD"/>
    <property type="match status" value="1"/>
</dbReference>
<dbReference type="InterPro" id="IPR000524">
    <property type="entry name" value="Tscrpt_reg_HTH_GntR"/>
</dbReference>
<dbReference type="AlphaFoldDB" id="A0A261U3P7"/>
<dbReference type="GO" id="GO:0003700">
    <property type="term" value="F:DNA-binding transcription factor activity"/>
    <property type="evidence" value="ECO:0007669"/>
    <property type="project" value="InterPro"/>
</dbReference>
<dbReference type="PANTHER" id="PTHR43537:SF45">
    <property type="entry name" value="GNTR FAMILY REGULATORY PROTEIN"/>
    <property type="match status" value="1"/>
</dbReference>
<protein>
    <recommendedName>
        <fullName evidence="4">HTH gntR-type domain-containing protein</fullName>
    </recommendedName>
</protein>
<dbReference type="InterPro" id="IPR036388">
    <property type="entry name" value="WH-like_DNA-bd_sf"/>
</dbReference>
<evidence type="ECO:0000313" key="6">
    <source>
        <dbReference type="Proteomes" id="UP000216885"/>
    </source>
</evidence>
<name>A0A261U3P7_9BORD</name>
<dbReference type="Proteomes" id="UP000216885">
    <property type="component" value="Unassembled WGS sequence"/>
</dbReference>
<dbReference type="Pfam" id="PF00392">
    <property type="entry name" value="GntR"/>
    <property type="match status" value="1"/>
</dbReference>
<evidence type="ECO:0000259" key="4">
    <source>
        <dbReference type="PROSITE" id="PS50949"/>
    </source>
</evidence>
<dbReference type="Gene3D" id="1.20.120.530">
    <property type="entry name" value="GntR ligand-binding domain-like"/>
    <property type="match status" value="1"/>
</dbReference>
<dbReference type="InterPro" id="IPR036390">
    <property type="entry name" value="WH_DNA-bd_sf"/>
</dbReference>
<dbReference type="EMBL" id="NEVQ01000013">
    <property type="protein sequence ID" value="OZI56012.1"/>
    <property type="molecule type" value="Genomic_DNA"/>
</dbReference>
<dbReference type="SUPFAM" id="SSF46785">
    <property type="entry name" value="Winged helix' DNA-binding domain"/>
    <property type="match status" value="1"/>
</dbReference>
<comment type="caution">
    <text evidence="5">The sequence shown here is derived from an EMBL/GenBank/DDBJ whole genome shotgun (WGS) entry which is preliminary data.</text>
</comment>
<dbReference type="Gene3D" id="1.10.10.10">
    <property type="entry name" value="Winged helix-like DNA-binding domain superfamily/Winged helix DNA-binding domain"/>
    <property type="match status" value="1"/>
</dbReference>
<dbReference type="InterPro" id="IPR011711">
    <property type="entry name" value="GntR_C"/>
</dbReference>
<keyword evidence="3" id="KW-0804">Transcription</keyword>
<organism evidence="5 6">
    <name type="scientific">Bordetella genomosp. 4</name>
    <dbReference type="NCBI Taxonomy" id="463044"/>
    <lineage>
        <taxon>Bacteria</taxon>
        <taxon>Pseudomonadati</taxon>
        <taxon>Pseudomonadota</taxon>
        <taxon>Betaproteobacteria</taxon>
        <taxon>Burkholderiales</taxon>
        <taxon>Alcaligenaceae</taxon>
        <taxon>Bordetella</taxon>
    </lineage>
</organism>
<evidence type="ECO:0000256" key="2">
    <source>
        <dbReference type="ARBA" id="ARBA00023125"/>
    </source>
</evidence>
<gene>
    <name evidence="5" type="ORF">CAL20_11190</name>
</gene>
<keyword evidence="2" id="KW-0238">DNA-binding</keyword>
<dbReference type="Pfam" id="PF07729">
    <property type="entry name" value="FCD"/>
    <property type="match status" value="1"/>
</dbReference>
<dbReference type="PANTHER" id="PTHR43537">
    <property type="entry name" value="TRANSCRIPTIONAL REGULATOR, GNTR FAMILY"/>
    <property type="match status" value="1"/>
</dbReference>
<dbReference type="GO" id="GO:0003677">
    <property type="term" value="F:DNA binding"/>
    <property type="evidence" value="ECO:0007669"/>
    <property type="project" value="UniProtKB-KW"/>
</dbReference>
<dbReference type="PROSITE" id="PS50949">
    <property type="entry name" value="HTH_GNTR"/>
    <property type="match status" value="1"/>
</dbReference>
<keyword evidence="1" id="KW-0805">Transcription regulation</keyword>
<feature type="domain" description="HTH gntR-type" evidence="4">
    <location>
        <begin position="13"/>
        <end position="79"/>
    </location>
</feature>
<reference evidence="5 6" key="1">
    <citation type="submission" date="2017-05" db="EMBL/GenBank/DDBJ databases">
        <title>Complete and WGS of Bordetella genogroups.</title>
        <authorList>
            <person name="Spilker T."/>
            <person name="LiPuma J."/>
        </authorList>
    </citation>
    <scope>NUCLEOTIDE SEQUENCE [LARGE SCALE GENOMIC DNA]</scope>
    <source>
        <strain evidence="5 6">AU9919</strain>
    </source>
</reference>